<keyword evidence="5 8" id="KW-0371">Homeobox</keyword>
<keyword evidence="7 8" id="KW-0539">Nucleus</keyword>
<keyword evidence="10" id="KW-0175">Coiled coil</keyword>
<sequence length="228" mass="25994">MELGLSLGDMSVPIINLGTLQNERKDENKASVEVRGFDMNELPPEEMVEAAAAASSKQITFFRGGDGEVEVVEMDEAFTRKKLRLSKEQSSFLEESFNENQTLNPQQKLNLAKKLNLRPRQVEVWFQNRRARTKLKQTELKREEYKREYETLRELYERLQKEVQDLKTLKMTSPSLCMLPPTTLIICHECHEKAAAATAAAVAPRPIQGSATTELSPVFCELSFEKVE</sequence>
<dbReference type="GO" id="GO:0043565">
    <property type="term" value="F:sequence-specific DNA binding"/>
    <property type="evidence" value="ECO:0007669"/>
    <property type="project" value="InterPro"/>
</dbReference>
<feature type="coiled-coil region" evidence="10">
    <location>
        <begin position="128"/>
        <end position="172"/>
    </location>
</feature>
<dbReference type="SMART" id="SM00340">
    <property type="entry name" value="HALZ"/>
    <property type="match status" value="1"/>
</dbReference>
<dbReference type="InterPro" id="IPR050762">
    <property type="entry name" value="HD-ZIP_Homeobox_LZ_Class_II"/>
</dbReference>
<reference evidence="12" key="1">
    <citation type="journal article" date="2023" name="Nat. Commun.">
        <title>Diploid and tetraploid genomes of Acorus and the evolution of monocots.</title>
        <authorList>
            <person name="Ma L."/>
            <person name="Liu K.W."/>
            <person name="Li Z."/>
            <person name="Hsiao Y.Y."/>
            <person name="Qi Y."/>
            <person name="Fu T."/>
            <person name="Tang G.D."/>
            <person name="Zhang D."/>
            <person name="Sun W.H."/>
            <person name="Liu D.K."/>
            <person name="Li Y."/>
            <person name="Chen G.Z."/>
            <person name="Liu X.D."/>
            <person name="Liao X.Y."/>
            <person name="Jiang Y.T."/>
            <person name="Yu X."/>
            <person name="Hao Y."/>
            <person name="Huang J."/>
            <person name="Zhao X.W."/>
            <person name="Ke S."/>
            <person name="Chen Y.Y."/>
            <person name="Wu W.L."/>
            <person name="Hsu J.L."/>
            <person name="Lin Y.F."/>
            <person name="Huang M.D."/>
            <person name="Li C.Y."/>
            <person name="Huang L."/>
            <person name="Wang Z.W."/>
            <person name="Zhao X."/>
            <person name="Zhong W.Y."/>
            <person name="Peng D.H."/>
            <person name="Ahmad S."/>
            <person name="Lan S."/>
            <person name="Zhang J.S."/>
            <person name="Tsai W.C."/>
            <person name="Van de Peer Y."/>
            <person name="Liu Z.J."/>
        </authorList>
    </citation>
    <scope>NUCLEOTIDE SEQUENCE</scope>
    <source>
        <strain evidence="12">SCP</strain>
    </source>
</reference>
<comment type="caution">
    <text evidence="12">The sequence shown here is derived from an EMBL/GenBank/DDBJ whole genome shotgun (WGS) entry which is preliminary data.</text>
</comment>
<evidence type="ECO:0000256" key="7">
    <source>
        <dbReference type="ARBA" id="ARBA00023242"/>
    </source>
</evidence>
<evidence type="ECO:0000256" key="5">
    <source>
        <dbReference type="ARBA" id="ARBA00023155"/>
    </source>
</evidence>
<keyword evidence="13" id="KW-1185">Reference proteome</keyword>
<evidence type="ECO:0000256" key="6">
    <source>
        <dbReference type="ARBA" id="ARBA00023163"/>
    </source>
</evidence>
<dbReference type="Pfam" id="PF00046">
    <property type="entry name" value="Homeodomain"/>
    <property type="match status" value="1"/>
</dbReference>
<keyword evidence="6" id="KW-0804">Transcription</keyword>
<dbReference type="InterPro" id="IPR009057">
    <property type="entry name" value="Homeodomain-like_sf"/>
</dbReference>
<dbReference type="PANTHER" id="PTHR45714">
    <property type="entry name" value="HOMEOBOX-LEUCINE ZIPPER PROTEIN HAT14"/>
    <property type="match status" value="1"/>
</dbReference>
<evidence type="ECO:0000256" key="4">
    <source>
        <dbReference type="ARBA" id="ARBA00023125"/>
    </source>
</evidence>
<feature type="DNA-binding region" description="Homeobox" evidence="8">
    <location>
        <begin position="78"/>
        <end position="137"/>
    </location>
</feature>
<dbReference type="SUPFAM" id="SSF46689">
    <property type="entry name" value="Homeodomain-like"/>
    <property type="match status" value="1"/>
</dbReference>
<dbReference type="InterPro" id="IPR017970">
    <property type="entry name" value="Homeobox_CS"/>
</dbReference>
<evidence type="ECO:0000256" key="9">
    <source>
        <dbReference type="RuleBase" id="RU000682"/>
    </source>
</evidence>
<dbReference type="PROSITE" id="PS50071">
    <property type="entry name" value="HOMEOBOX_2"/>
    <property type="match status" value="1"/>
</dbReference>
<evidence type="ECO:0000256" key="10">
    <source>
        <dbReference type="SAM" id="Coils"/>
    </source>
</evidence>
<reference evidence="12" key="2">
    <citation type="submission" date="2023-06" db="EMBL/GenBank/DDBJ databases">
        <authorList>
            <person name="Ma L."/>
            <person name="Liu K.-W."/>
            <person name="Li Z."/>
            <person name="Hsiao Y.-Y."/>
            <person name="Qi Y."/>
            <person name="Fu T."/>
            <person name="Tang G."/>
            <person name="Zhang D."/>
            <person name="Sun W.-H."/>
            <person name="Liu D.-K."/>
            <person name="Li Y."/>
            <person name="Chen G.-Z."/>
            <person name="Liu X.-D."/>
            <person name="Liao X.-Y."/>
            <person name="Jiang Y.-T."/>
            <person name="Yu X."/>
            <person name="Hao Y."/>
            <person name="Huang J."/>
            <person name="Zhao X.-W."/>
            <person name="Ke S."/>
            <person name="Chen Y.-Y."/>
            <person name="Wu W.-L."/>
            <person name="Hsu J.-L."/>
            <person name="Lin Y.-F."/>
            <person name="Huang M.-D."/>
            <person name="Li C.-Y."/>
            <person name="Huang L."/>
            <person name="Wang Z.-W."/>
            <person name="Zhao X."/>
            <person name="Zhong W.-Y."/>
            <person name="Peng D.-H."/>
            <person name="Ahmad S."/>
            <person name="Lan S."/>
            <person name="Zhang J.-S."/>
            <person name="Tsai W.-C."/>
            <person name="Van De Peer Y."/>
            <person name="Liu Z.-J."/>
        </authorList>
    </citation>
    <scope>NUCLEOTIDE SEQUENCE</scope>
    <source>
        <strain evidence="12">SCP</strain>
        <tissue evidence="12">Leaves</tissue>
    </source>
</reference>
<dbReference type="PROSITE" id="PS00027">
    <property type="entry name" value="HOMEOBOX_1"/>
    <property type="match status" value="1"/>
</dbReference>
<dbReference type="PANTHER" id="PTHR45714:SF39">
    <property type="entry name" value="HOMEOBOX-LEUCINE ZIPPER PROTEIN HAT14"/>
    <property type="match status" value="1"/>
</dbReference>
<evidence type="ECO:0000259" key="11">
    <source>
        <dbReference type="PROSITE" id="PS50071"/>
    </source>
</evidence>
<feature type="domain" description="Homeobox" evidence="11">
    <location>
        <begin position="76"/>
        <end position="136"/>
    </location>
</feature>
<keyword evidence="4 8" id="KW-0238">DNA-binding</keyword>
<dbReference type="AlphaFoldDB" id="A0AAV9AI44"/>
<name>A0AAV9AI44_ACOGR</name>
<dbReference type="GO" id="GO:0000981">
    <property type="term" value="F:DNA-binding transcription factor activity, RNA polymerase II-specific"/>
    <property type="evidence" value="ECO:0007669"/>
    <property type="project" value="InterPro"/>
</dbReference>
<accession>A0AAV9AI44</accession>
<comment type="similarity">
    <text evidence="2">Belongs to the HD-ZIP homeobox family. Class II subfamily.</text>
</comment>
<organism evidence="12 13">
    <name type="scientific">Acorus gramineus</name>
    <name type="common">Dwarf sweet flag</name>
    <dbReference type="NCBI Taxonomy" id="55184"/>
    <lineage>
        <taxon>Eukaryota</taxon>
        <taxon>Viridiplantae</taxon>
        <taxon>Streptophyta</taxon>
        <taxon>Embryophyta</taxon>
        <taxon>Tracheophyta</taxon>
        <taxon>Spermatophyta</taxon>
        <taxon>Magnoliopsida</taxon>
        <taxon>Liliopsida</taxon>
        <taxon>Acoraceae</taxon>
        <taxon>Acorus</taxon>
    </lineage>
</organism>
<dbReference type="Proteomes" id="UP001179952">
    <property type="component" value="Unassembled WGS sequence"/>
</dbReference>
<comment type="subcellular location">
    <subcellularLocation>
        <location evidence="1 8 9">Nucleus</location>
    </subcellularLocation>
</comment>
<evidence type="ECO:0000256" key="2">
    <source>
        <dbReference type="ARBA" id="ARBA00006074"/>
    </source>
</evidence>
<dbReference type="GO" id="GO:0005634">
    <property type="term" value="C:nucleus"/>
    <property type="evidence" value="ECO:0007669"/>
    <property type="project" value="UniProtKB-SubCell"/>
</dbReference>
<evidence type="ECO:0000313" key="13">
    <source>
        <dbReference type="Proteomes" id="UP001179952"/>
    </source>
</evidence>
<evidence type="ECO:0000256" key="8">
    <source>
        <dbReference type="PROSITE-ProRule" id="PRU00108"/>
    </source>
</evidence>
<dbReference type="CDD" id="cd00086">
    <property type="entry name" value="homeodomain"/>
    <property type="match status" value="1"/>
</dbReference>
<proteinExistence type="inferred from homology"/>
<gene>
    <name evidence="12" type="ORF">QJS04_geneDACA017499</name>
</gene>
<keyword evidence="3" id="KW-0805">Transcription regulation</keyword>
<dbReference type="SMART" id="SM00389">
    <property type="entry name" value="HOX"/>
    <property type="match status" value="1"/>
</dbReference>
<protein>
    <submittedName>
        <fullName evidence="12">Homeobox-leucine zipper protein HAT14</fullName>
    </submittedName>
</protein>
<dbReference type="Gene3D" id="1.10.10.60">
    <property type="entry name" value="Homeodomain-like"/>
    <property type="match status" value="1"/>
</dbReference>
<dbReference type="InterPro" id="IPR001356">
    <property type="entry name" value="HD"/>
</dbReference>
<dbReference type="InterPro" id="IPR003106">
    <property type="entry name" value="Leu_zip_homeo"/>
</dbReference>
<evidence type="ECO:0000256" key="1">
    <source>
        <dbReference type="ARBA" id="ARBA00004123"/>
    </source>
</evidence>
<evidence type="ECO:0000256" key="3">
    <source>
        <dbReference type="ARBA" id="ARBA00023015"/>
    </source>
</evidence>
<evidence type="ECO:0000313" key="12">
    <source>
        <dbReference type="EMBL" id="KAK1263854.1"/>
    </source>
</evidence>
<dbReference type="EMBL" id="JAUJYN010000009">
    <property type="protein sequence ID" value="KAK1263854.1"/>
    <property type="molecule type" value="Genomic_DNA"/>
</dbReference>